<sequence length="271" mass="30790">MYSPTSLSPASSPTRTGPLRTPHKTAIPHGFRPAPKPKRPPISEMSVRELEDLQASNARLLSSRAASSSKDPWVKRVNVEQTAVTLRLNEIRDMNTINTGLRNTVIIGEDDMSVEPPPEPYTNPMLEAKRKALSRFAPANEGNGIGSLNMQEAIELEQAAHRADKERQERMLEKRQRRGMPLPGEELTRQEREARIWAFMNHKPTESDLEDDSEDEYDDDPANWFSDEEDDGRKGQLIVEPDEEDMLSSVIRVDESKIPSHYSVFYEPRDN</sequence>
<evidence type="ECO:0000313" key="3">
    <source>
        <dbReference type="Proteomes" id="UP000636479"/>
    </source>
</evidence>
<dbReference type="Proteomes" id="UP000636479">
    <property type="component" value="Unassembled WGS sequence"/>
</dbReference>
<feature type="region of interest" description="Disordered" evidence="1">
    <location>
        <begin position="201"/>
        <end position="234"/>
    </location>
</feature>
<name>A0A8H6W3B3_9AGAR</name>
<keyword evidence="3" id="KW-1185">Reference proteome</keyword>
<dbReference type="GeneID" id="59346253"/>
<feature type="compositionally biased region" description="Acidic residues" evidence="1">
    <location>
        <begin position="207"/>
        <end position="230"/>
    </location>
</feature>
<proteinExistence type="predicted"/>
<dbReference type="RefSeq" id="XP_037219381.1">
    <property type="nucleotide sequence ID" value="XM_037363737.1"/>
</dbReference>
<accession>A0A8H6W3B3</accession>
<evidence type="ECO:0000313" key="2">
    <source>
        <dbReference type="EMBL" id="KAF7301381.1"/>
    </source>
</evidence>
<comment type="caution">
    <text evidence="2">The sequence shown here is derived from an EMBL/GenBank/DDBJ whole genome shotgun (WGS) entry which is preliminary data.</text>
</comment>
<gene>
    <name evidence="2" type="ORF">MIND_00703300</name>
</gene>
<feature type="region of interest" description="Disordered" evidence="1">
    <location>
        <begin position="1"/>
        <end position="43"/>
    </location>
</feature>
<protein>
    <submittedName>
        <fullName evidence="2">Uncharacterized protein</fullName>
    </submittedName>
</protein>
<reference evidence="2" key="1">
    <citation type="submission" date="2020-05" db="EMBL/GenBank/DDBJ databases">
        <title>Mycena genomes resolve the evolution of fungal bioluminescence.</title>
        <authorList>
            <person name="Tsai I.J."/>
        </authorList>
    </citation>
    <scope>NUCLEOTIDE SEQUENCE</scope>
    <source>
        <strain evidence="2">171206Taipei</strain>
    </source>
</reference>
<dbReference type="OrthoDB" id="68090at2759"/>
<evidence type="ECO:0000256" key="1">
    <source>
        <dbReference type="SAM" id="MobiDB-lite"/>
    </source>
</evidence>
<feature type="compositionally biased region" description="Low complexity" evidence="1">
    <location>
        <begin position="1"/>
        <end position="16"/>
    </location>
</feature>
<dbReference type="EMBL" id="JACAZF010000006">
    <property type="protein sequence ID" value="KAF7301381.1"/>
    <property type="molecule type" value="Genomic_DNA"/>
</dbReference>
<organism evidence="2 3">
    <name type="scientific">Mycena indigotica</name>
    <dbReference type="NCBI Taxonomy" id="2126181"/>
    <lineage>
        <taxon>Eukaryota</taxon>
        <taxon>Fungi</taxon>
        <taxon>Dikarya</taxon>
        <taxon>Basidiomycota</taxon>
        <taxon>Agaricomycotina</taxon>
        <taxon>Agaricomycetes</taxon>
        <taxon>Agaricomycetidae</taxon>
        <taxon>Agaricales</taxon>
        <taxon>Marasmiineae</taxon>
        <taxon>Mycenaceae</taxon>
        <taxon>Mycena</taxon>
    </lineage>
</organism>
<dbReference type="AlphaFoldDB" id="A0A8H6W3B3"/>